<keyword evidence="1" id="KW-0472">Membrane</keyword>
<protein>
    <submittedName>
        <fullName evidence="2">Uncharacterized protein</fullName>
    </submittedName>
</protein>
<evidence type="ECO:0000313" key="2">
    <source>
        <dbReference type="EMBL" id="QNO48573.1"/>
    </source>
</evidence>
<gene>
    <name evidence="2" type="ORF">CJINKJJD_00006</name>
</gene>
<reference evidence="2" key="1">
    <citation type="submission" date="2020-06" db="EMBL/GenBank/DDBJ databases">
        <title>Unique genomic features of the anaerobic methanotrophic archaea.</title>
        <authorList>
            <person name="Chadwick G.L."/>
            <person name="Skennerton C.T."/>
            <person name="Laso-Perez R."/>
            <person name="Leu A.O."/>
            <person name="Speth D.R."/>
            <person name="Yu H."/>
            <person name="Morgan-Lang C."/>
            <person name="Hatzenpichler R."/>
            <person name="Goudeau D."/>
            <person name="Malmstrom R."/>
            <person name="Brazelton W.J."/>
            <person name="Woyke T."/>
            <person name="Hallam S.J."/>
            <person name="Tyson G.W."/>
            <person name="Wegener G."/>
            <person name="Boetius A."/>
            <person name="Orphan V."/>
        </authorList>
    </citation>
    <scope>NUCLEOTIDE SEQUENCE</scope>
</reference>
<dbReference type="EMBL" id="MT631355">
    <property type="protein sequence ID" value="QNO48573.1"/>
    <property type="molecule type" value="Genomic_DNA"/>
</dbReference>
<accession>A0A7G9YKN9</accession>
<organism evidence="2">
    <name type="scientific">Candidatus Methanogaster sp. ANME-2c ERB4</name>
    <dbReference type="NCBI Taxonomy" id="2759911"/>
    <lineage>
        <taxon>Archaea</taxon>
        <taxon>Methanobacteriati</taxon>
        <taxon>Methanobacteriota</taxon>
        <taxon>Stenosarchaea group</taxon>
        <taxon>Methanomicrobia</taxon>
        <taxon>Methanosarcinales</taxon>
        <taxon>ANME-2 cluster</taxon>
        <taxon>Candidatus Methanogasteraceae</taxon>
        <taxon>Candidatus Methanogaster</taxon>
    </lineage>
</organism>
<dbReference type="AlphaFoldDB" id="A0A7G9YKN9"/>
<keyword evidence="1" id="KW-1133">Transmembrane helix</keyword>
<proteinExistence type="predicted"/>
<evidence type="ECO:0000256" key="1">
    <source>
        <dbReference type="SAM" id="Phobius"/>
    </source>
</evidence>
<sequence>MNKYIAMITIYMIIILLTCPVVSAYSDSKYEYPYETDPDIYVGTDSWWEGVLLLIGIVIAVWLWRLYEARNWVEHPFTPNYDDISDISENNDCHECEEEGEITEFERIMNSRDEFRRLGGMEVDSDTQIRTRLNRHL</sequence>
<name>A0A7G9YKN9_9EURY</name>
<feature type="transmembrane region" description="Helical" evidence="1">
    <location>
        <begin position="48"/>
        <end position="67"/>
    </location>
</feature>
<keyword evidence="1" id="KW-0812">Transmembrane</keyword>